<comment type="caution">
    <text evidence="1">The sequence shown here is derived from an EMBL/GenBank/DDBJ whole genome shotgun (WGS) entry which is preliminary data.</text>
</comment>
<proteinExistence type="predicted"/>
<reference evidence="1 2" key="1">
    <citation type="submission" date="2016-09" db="EMBL/GenBank/DDBJ databases">
        <title>Alteromonas lipolytica, a new species isolated from sea water.</title>
        <authorList>
            <person name="Wu Y.-H."/>
            <person name="Cheng H."/>
            <person name="Xu X.-W."/>
        </authorList>
    </citation>
    <scope>NUCLEOTIDE SEQUENCE [LARGE SCALE GENOMIC DNA]</scope>
    <source>
        <strain evidence="1 2">JW12</strain>
    </source>
</reference>
<evidence type="ECO:0000313" key="2">
    <source>
        <dbReference type="Proteomes" id="UP000176037"/>
    </source>
</evidence>
<dbReference type="STRING" id="1856405.BFC17_04295"/>
<gene>
    <name evidence="1" type="ORF">BFC17_04295</name>
</gene>
<sequence length="59" mass="6299">MPKVQGITGGIASAKIADPDTKMSVEARLGICHHGILVLQLNNAYKLYFFQLGVALSAK</sequence>
<organism evidence="1 2">
    <name type="scientific">Alteromonas lipolytica</name>
    <dbReference type="NCBI Taxonomy" id="1856405"/>
    <lineage>
        <taxon>Bacteria</taxon>
        <taxon>Pseudomonadati</taxon>
        <taxon>Pseudomonadota</taxon>
        <taxon>Gammaproteobacteria</taxon>
        <taxon>Alteromonadales</taxon>
        <taxon>Alteromonadaceae</taxon>
        <taxon>Alteromonas/Salinimonas group</taxon>
        <taxon>Alteromonas</taxon>
    </lineage>
</organism>
<dbReference type="Proteomes" id="UP000176037">
    <property type="component" value="Unassembled WGS sequence"/>
</dbReference>
<protein>
    <submittedName>
        <fullName evidence="1">Uncharacterized protein</fullName>
    </submittedName>
</protein>
<dbReference type="AlphaFoldDB" id="A0A1E8FC37"/>
<name>A0A1E8FC37_9ALTE</name>
<dbReference type="EMBL" id="MJIC01000015">
    <property type="protein sequence ID" value="OFI33487.1"/>
    <property type="molecule type" value="Genomic_DNA"/>
</dbReference>
<keyword evidence="2" id="KW-1185">Reference proteome</keyword>
<evidence type="ECO:0000313" key="1">
    <source>
        <dbReference type="EMBL" id="OFI33487.1"/>
    </source>
</evidence>
<accession>A0A1E8FC37</accession>